<dbReference type="SFLD" id="SFLDG01082">
    <property type="entry name" value="B12-binding_domain_containing"/>
    <property type="match status" value="1"/>
</dbReference>
<proteinExistence type="predicted"/>
<dbReference type="SFLD" id="SFLDS00029">
    <property type="entry name" value="Radical_SAM"/>
    <property type="match status" value="1"/>
</dbReference>
<dbReference type="Gene3D" id="3.80.30.20">
    <property type="entry name" value="tm_1862 like domain"/>
    <property type="match status" value="1"/>
</dbReference>
<dbReference type="InterPro" id="IPR007197">
    <property type="entry name" value="rSAM"/>
</dbReference>
<dbReference type="InterPro" id="IPR051198">
    <property type="entry name" value="BchE-like"/>
</dbReference>
<feature type="domain" description="B12-binding" evidence="6">
    <location>
        <begin position="27"/>
        <end position="159"/>
    </location>
</feature>
<dbReference type="CDD" id="cd01335">
    <property type="entry name" value="Radical_SAM"/>
    <property type="match status" value="1"/>
</dbReference>
<evidence type="ECO:0000256" key="2">
    <source>
        <dbReference type="ARBA" id="ARBA00022691"/>
    </source>
</evidence>
<dbReference type="PROSITE" id="PS51918">
    <property type="entry name" value="RADICAL_SAM"/>
    <property type="match status" value="1"/>
</dbReference>
<comment type="caution">
    <text evidence="8">The sequence shown here is derived from an EMBL/GenBank/DDBJ whole genome shotgun (WGS) entry which is preliminary data.</text>
</comment>
<dbReference type="PANTHER" id="PTHR43409">
    <property type="entry name" value="ANAEROBIC MAGNESIUM-PROTOPORPHYRIN IX MONOMETHYL ESTER CYCLASE-RELATED"/>
    <property type="match status" value="1"/>
</dbReference>
<keyword evidence="4" id="KW-0408">Iron</keyword>
<dbReference type="GO" id="GO:0003824">
    <property type="term" value="F:catalytic activity"/>
    <property type="evidence" value="ECO:0007669"/>
    <property type="project" value="InterPro"/>
</dbReference>
<evidence type="ECO:0000259" key="6">
    <source>
        <dbReference type="PROSITE" id="PS51332"/>
    </source>
</evidence>
<evidence type="ECO:0000256" key="5">
    <source>
        <dbReference type="ARBA" id="ARBA00023014"/>
    </source>
</evidence>
<dbReference type="InterPro" id="IPR036724">
    <property type="entry name" value="Cobalamin-bd_sf"/>
</dbReference>
<evidence type="ECO:0000313" key="11">
    <source>
        <dbReference type="Proteomes" id="UP000323392"/>
    </source>
</evidence>
<dbReference type="GO" id="GO:0046872">
    <property type="term" value="F:metal ion binding"/>
    <property type="evidence" value="ECO:0007669"/>
    <property type="project" value="UniProtKB-KW"/>
</dbReference>
<dbReference type="Pfam" id="PF02310">
    <property type="entry name" value="B12-binding"/>
    <property type="match status" value="1"/>
</dbReference>
<evidence type="ECO:0000256" key="1">
    <source>
        <dbReference type="ARBA" id="ARBA00001966"/>
    </source>
</evidence>
<keyword evidence="5" id="KW-0411">Iron-sulfur</keyword>
<organism evidence="8 10">
    <name type="scientific">Alkalithermobacter thermoalcaliphilus JW-YL-7 = DSM 7308</name>
    <dbReference type="NCBI Taxonomy" id="1121328"/>
    <lineage>
        <taxon>Bacteria</taxon>
        <taxon>Bacillati</taxon>
        <taxon>Bacillota</taxon>
        <taxon>Clostridia</taxon>
        <taxon>Peptostreptococcales</taxon>
        <taxon>Tepidibacteraceae</taxon>
        <taxon>Alkalithermobacter</taxon>
    </lineage>
</organism>
<dbReference type="Pfam" id="PF13311">
    <property type="entry name" value="DUF4080"/>
    <property type="match status" value="1"/>
</dbReference>
<dbReference type="PATRIC" id="fig|1121328.3.peg.427"/>
<protein>
    <submittedName>
        <fullName evidence="9">Radical SAM superfamily enzyme YgiQ, UPF0313 family</fullName>
    </submittedName>
</protein>
<name>A0A150FP02_CLOPD</name>
<keyword evidence="3" id="KW-0479">Metal-binding</keyword>
<dbReference type="EMBL" id="LSFY01000001">
    <property type="protein sequence ID" value="KXZ39352.1"/>
    <property type="molecule type" value="Genomic_DNA"/>
</dbReference>
<dbReference type="Proteomes" id="UP000092605">
    <property type="component" value="Unassembled WGS sequence"/>
</dbReference>
<evidence type="ECO:0000256" key="3">
    <source>
        <dbReference type="ARBA" id="ARBA00022723"/>
    </source>
</evidence>
<keyword evidence="2" id="KW-0949">S-adenosyl-L-methionine</keyword>
<dbReference type="CDD" id="cd02068">
    <property type="entry name" value="radical_SAM_B12_BD"/>
    <property type="match status" value="1"/>
</dbReference>
<gene>
    <name evidence="8" type="ORF">JWYL7_0427</name>
    <name evidence="9" type="ORF">SAMN05661008_00464</name>
</gene>
<evidence type="ECO:0000313" key="9">
    <source>
        <dbReference type="EMBL" id="SHK54966.1"/>
    </source>
</evidence>
<dbReference type="InterPro" id="IPR025288">
    <property type="entry name" value="DUF4080"/>
</dbReference>
<dbReference type="SUPFAM" id="SSF102114">
    <property type="entry name" value="Radical SAM enzymes"/>
    <property type="match status" value="1"/>
</dbReference>
<reference evidence="9 11" key="2">
    <citation type="submission" date="2016-11" db="EMBL/GenBank/DDBJ databases">
        <authorList>
            <person name="Varghese N."/>
            <person name="Submissions S."/>
        </authorList>
    </citation>
    <scope>NUCLEOTIDE SEQUENCE [LARGE SCALE GENOMIC DNA]</scope>
    <source>
        <strain evidence="9 11">DSM 7308</strain>
    </source>
</reference>
<dbReference type="GO" id="GO:0051539">
    <property type="term" value="F:4 iron, 4 sulfur cluster binding"/>
    <property type="evidence" value="ECO:0007669"/>
    <property type="project" value="UniProtKB-KW"/>
</dbReference>
<accession>A0A150FP02</accession>
<dbReference type="InterPro" id="IPR023404">
    <property type="entry name" value="rSAM_horseshoe"/>
</dbReference>
<dbReference type="EMBL" id="FRBG01000002">
    <property type="protein sequence ID" value="SHK54966.1"/>
    <property type="molecule type" value="Genomic_DNA"/>
</dbReference>
<evidence type="ECO:0000256" key="4">
    <source>
        <dbReference type="ARBA" id="ARBA00023004"/>
    </source>
</evidence>
<dbReference type="STRING" id="1121328.JWYL7_0427"/>
<dbReference type="InterPro" id="IPR006638">
    <property type="entry name" value="Elp3/MiaA/NifB-like_rSAM"/>
</dbReference>
<evidence type="ECO:0000259" key="7">
    <source>
        <dbReference type="PROSITE" id="PS51918"/>
    </source>
</evidence>
<dbReference type="InterPro" id="IPR006158">
    <property type="entry name" value="Cobalamin-bd"/>
</dbReference>
<dbReference type="Gene3D" id="3.40.50.280">
    <property type="entry name" value="Cobalamin-binding domain"/>
    <property type="match status" value="1"/>
</dbReference>
<sequence length="611" mass="73113">MDKYYCVEYIFSFVIIYIDAKERMIYLKILLTTLNSKFVHTNLAIRYLKAYVKDLIQVDIKEYTINNTIDYILKDIYKEDYSVIGFSTYIWNIEETLKIASSIKKVSPHIKILLGGPEVSYDYDEIMKNNSFIDYIIYGEGEETFREFVKYILKDKDIKDIDGIVYRKKENVIINKERELLKDLNLIPTIYKNIDKKEYENKIVYYETSRGCPFNCQYCLSSTIKGLRFFDIERVKKELKVLIDAKVKQVKFIDRTFNANKEYALDIMNFLLENDNGYTNFHFEVTAHLIDDQMLQFLSKCKEGLFQFEIGVQSTNKDTLKEIQRQFDFEKLSYVVKKISSFKNIHQHLDLIAGLPYEDYESFKRSFNMVFNLDIEKLQLGFLKMLKGSGVRKEAKKHGYKYKDYPPYEVLSNNYITYDKILKIKDIEEILEIYFNSKNFILSVMYVIKNYYGDDAFKFFEDLSNYWNENDYFKTSQGKNDQYKIFFYFYREKIGKNVELFKEVLKYDYLSLGKTSNIPSFFEQINIEDFKDRCHKFLQSDENVHKFLPKYKGLPAKSIIKNVSFELFKYNILKLKDNIYEKLNEDITTILFVYDVDKKVFEKSKSYKVEI</sequence>
<dbReference type="Proteomes" id="UP000323392">
    <property type="component" value="Unassembled WGS sequence"/>
</dbReference>
<dbReference type="SUPFAM" id="SSF52242">
    <property type="entry name" value="Cobalamin (vitamin B12)-binding domain"/>
    <property type="match status" value="1"/>
</dbReference>
<reference evidence="8 10" key="1">
    <citation type="submission" date="2016-02" db="EMBL/GenBank/DDBJ databases">
        <title>Draft genome sequence for Clostridium paradoxum JW-YL-7.</title>
        <authorList>
            <person name="Utturkar S.M."/>
            <person name="Lancaster A."/>
            <person name="Poole F.L."/>
            <person name="Adams M.W."/>
            <person name="Brown S.D."/>
        </authorList>
    </citation>
    <scope>NUCLEOTIDE SEQUENCE [LARGE SCALE GENOMIC DNA]</scope>
    <source>
        <strain evidence="8 10">JW-YL-7</strain>
    </source>
</reference>
<dbReference type="SFLD" id="SFLDG01123">
    <property type="entry name" value="methyltransferase_(Class_B)"/>
    <property type="match status" value="1"/>
</dbReference>
<dbReference type="GO" id="GO:0005829">
    <property type="term" value="C:cytosol"/>
    <property type="evidence" value="ECO:0007669"/>
    <property type="project" value="TreeGrafter"/>
</dbReference>
<feature type="domain" description="Radical SAM core" evidence="7">
    <location>
        <begin position="198"/>
        <end position="428"/>
    </location>
</feature>
<dbReference type="SMART" id="SM00729">
    <property type="entry name" value="Elp3"/>
    <property type="match status" value="1"/>
</dbReference>
<dbReference type="PANTHER" id="PTHR43409:SF16">
    <property type="entry name" value="SLR0320 PROTEIN"/>
    <property type="match status" value="1"/>
</dbReference>
<evidence type="ECO:0000313" key="8">
    <source>
        <dbReference type="EMBL" id="KXZ39352.1"/>
    </source>
</evidence>
<dbReference type="PROSITE" id="PS51332">
    <property type="entry name" value="B12_BINDING"/>
    <property type="match status" value="1"/>
</dbReference>
<comment type="cofactor">
    <cofactor evidence="1">
        <name>[4Fe-4S] cluster</name>
        <dbReference type="ChEBI" id="CHEBI:49883"/>
    </cofactor>
</comment>
<evidence type="ECO:0000313" key="10">
    <source>
        <dbReference type="Proteomes" id="UP000092605"/>
    </source>
</evidence>
<dbReference type="InterPro" id="IPR034466">
    <property type="entry name" value="Methyltransferase_Class_B"/>
</dbReference>
<dbReference type="AlphaFoldDB" id="A0A150FP02"/>
<keyword evidence="11" id="KW-1185">Reference proteome</keyword>
<dbReference type="Pfam" id="PF04055">
    <property type="entry name" value="Radical_SAM"/>
    <property type="match status" value="1"/>
</dbReference>
<dbReference type="InterPro" id="IPR058240">
    <property type="entry name" value="rSAM_sf"/>
</dbReference>
<dbReference type="GO" id="GO:0031419">
    <property type="term" value="F:cobalamin binding"/>
    <property type="evidence" value="ECO:0007669"/>
    <property type="project" value="InterPro"/>
</dbReference>